<gene>
    <name evidence="2" type="ORF">MVEN_00013900</name>
</gene>
<dbReference type="OrthoDB" id="3128374at2759"/>
<organism evidence="2 3">
    <name type="scientific">Mycena venus</name>
    <dbReference type="NCBI Taxonomy" id="2733690"/>
    <lineage>
        <taxon>Eukaryota</taxon>
        <taxon>Fungi</taxon>
        <taxon>Dikarya</taxon>
        <taxon>Basidiomycota</taxon>
        <taxon>Agaricomycotina</taxon>
        <taxon>Agaricomycetes</taxon>
        <taxon>Agaricomycetidae</taxon>
        <taxon>Agaricales</taxon>
        <taxon>Marasmiineae</taxon>
        <taxon>Mycenaceae</taxon>
        <taxon>Mycena</taxon>
    </lineage>
</organism>
<comment type="caution">
    <text evidence="2">The sequence shown here is derived from an EMBL/GenBank/DDBJ whole genome shotgun (WGS) entry which is preliminary data.</text>
</comment>
<dbReference type="EMBL" id="JACAZI010000001">
    <property type="protein sequence ID" value="KAF7371585.1"/>
    <property type="molecule type" value="Genomic_DNA"/>
</dbReference>
<reference evidence="2" key="1">
    <citation type="submission" date="2020-05" db="EMBL/GenBank/DDBJ databases">
        <title>Mycena genomes resolve the evolution of fungal bioluminescence.</title>
        <authorList>
            <person name="Tsai I.J."/>
        </authorList>
    </citation>
    <scope>NUCLEOTIDE SEQUENCE</scope>
    <source>
        <strain evidence="2">CCC161011</strain>
    </source>
</reference>
<keyword evidence="3" id="KW-1185">Reference proteome</keyword>
<evidence type="ECO:0000313" key="2">
    <source>
        <dbReference type="EMBL" id="KAF7371585.1"/>
    </source>
</evidence>
<proteinExistence type="predicted"/>
<feature type="region of interest" description="Disordered" evidence="1">
    <location>
        <begin position="580"/>
        <end position="628"/>
    </location>
</feature>
<protein>
    <submittedName>
        <fullName evidence="2">Uncharacterized protein</fullName>
    </submittedName>
</protein>
<feature type="compositionally biased region" description="Polar residues" evidence="1">
    <location>
        <begin position="580"/>
        <end position="591"/>
    </location>
</feature>
<evidence type="ECO:0000313" key="3">
    <source>
        <dbReference type="Proteomes" id="UP000620124"/>
    </source>
</evidence>
<name>A0A8H6Z9C7_9AGAR</name>
<feature type="compositionally biased region" description="Low complexity" evidence="1">
    <location>
        <begin position="527"/>
        <end position="539"/>
    </location>
</feature>
<feature type="compositionally biased region" description="Pro residues" evidence="1">
    <location>
        <begin position="615"/>
        <end position="628"/>
    </location>
</feature>
<evidence type="ECO:0000256" key="1">
    <source>
        <dbReference type="SAM" id="MobiDB-lite"/>
    </source>
</evidence>
<dbReference type="AlphaFoldDB" id="A0A8H6Z9C7"/>
<feature type="region of interest" description="Disordered" evidence="1">
    <location>
        <begin position="509"/>
        <end position="541"/>
    </location>
</feature>
<dbReference type="Proteomes" id="UP000620124">
    <property type="component" value="Unassembled WGS sequence"/>
</dbReference>
<accession>A0A8H6Z9C7</accession>
<sequence length="628" mass="68206">MERDTSDLERWRQRLWKGIEDWAKWERRRENKESLTQSLRRLGLARVLDVGIAPGSPITGSIISLCVVLAAVLTRAVDGRTPLRRRLAVDGVSLLSTSRTIALAKASTGCLPVHTRLRLAGVTMDGDSRGEGFACAASCTTPFELDRDTIKCASGEKYTPWRRGGRHSHQHTAFGSVAITGPAFRSVSARSSRTKMTTSRHPSSTPFRRLIMSRRLPTSVSARGRRRSTSFPTICFLTPRPSSAMRNGSCASTWHGKRKTPTACQFEHIALDTYPSIARRSSRGLVLLTCHFRQPAPSLFRHTYGTLRAGAGHPASVIDICSFVCICIGAQTSVHRPGLRHLPHAALFCDQQPCQLPTNFARAQYPCLWVLLFTRTLDASSSCTSVYQYSRLRARGIVLLGSLSLCYPGTPPRPCLGICGCASSLCPPILIVTTLLHIGLRPRIPLTPLPSERPQSPSSIACALFDALPLPLASALRYPRRRLPAWHLVLSTIPSSTYAKASIDSSNAARATCPQTPPHSAMAFAGSSAHSSEPMSSSSRWHRGYSTLREGADARLVACMALHPGLSCLPHTRSSLPLRYSSSAPDASRQSVHLDGDAAVDTEQPGKALPLTSSPLPPTPRPPRPSCS</sequence>